<dbReference type="RefSeq" id="WP_035907285.1">
    <property type="nucleotide sequence ID" value="NZ_JAAH01000221.1"/>
</dbReference>
<feature type="transmembrane region" description="Helical" evidence="2">
    <location>
        <begin position="21"/>
        <end position="41"/>
    </location>
</feature>
<accession>A0AB73BZP4</accession>
<organism evidence="3 4">
    <name type="scientific">Fusobacterium necrophorum DJ-2</name>
    <dbReference type="NCBI Taxonomy" id="1441737"/>
    <lineage>
        <taxon>Bacteria</taxon>
        <taxon>Fusobacteriati</taxon>
        <taxon>Fusobacteriota</taxon>
        <taxon>Fusobacteriia</taxon>
        <taxon>Fusobacteriales</taxon>
        <taxon>Fusobacteriaceae</taxon>
        <taxon>Fusobacterium</taxon>
    </lineage>
</organism>
<protein>
    <submittedName>
        <fullName evidence="3">Membrane protein</fullName>
    </submittedName>
</protein>
<dbReference type="NCBIfam" id="NF033175">
    <property type="entry name" value="fuso_auto_Nterm"/>
    <property type="match status" value="1"/>
</dbReference>
<name>A0AB73BZP4_9FUSO</name>
<evidence type="ECO:0000256" key="1">
    <source>
        <dbReference type="SAM" id="MobiDB-lite"/>
    </source>
</evidence>
<reference evidence="3 4" key="1">
    <citation type="submission" date="2014-01" db="EMBL/GenBank/DDBJ databases">
        <title>Comparative genomics of Fusobacterium necrophorum wild isolates.</title>
        <authorList>
            <person name="Kittichotirat W."/>
            <person name="Bumgarner R.E."/>
            <person name="Lawrence P."/>
        </authorList>
    </citation>
    <scope>NUCLEOTIDE SEQUENCE [LARGE SCALE GENOMIC DNA]</scope>
    <source>
        <strain evidence="3 4">DJ-2</strain>
    </source>
</reference>
<comment type="caution">
    <text evidence="3">The sequence shown here is derived from an EMBL/GenBank/DDBJ whole genome shotgun (WGS) entry which is preliminary data.</text>
</comment>
<feature type="compositionally biased region" description="Basic and acidic residues" evidence="1">
    <location>
        <begin position="696"/>
        <end position="709"/>
    </location>
</feature>
<sequence length="3587" mass="375785">MVKNQLREVEKNLRWIAKRNKNISFSIGLVLLYVMLGMNAFTEEVNTIVATKQEIGLSTDRLSEMLRRIKEENSKKLKGTQLELVQLMEQGDQVVKSPWSSWQFGINYFSNNGTGRYRGRGDKDKKYIFNGIYTRENWKVKNAMNIAASNGPTGSPITLGNENISSWQNANSDSSGGVTIEKDSSISSGTNGNRSWGLVDLRDLKEPINEIEILAHISPKEVTKQAISLDINVPTVGTLEAPVIDPKVNTPLDAPVIKTPVVEAVTINPLVIDAPEAPIALTAPVIDINIAAPSALNAPQVPSISVTPSSPDSPEAPKINIAVIAPTINALTIASPPTITAPTVVSPAVKPVDFVIDPSGDSKLYKFSNWSNSIPQELNVTALVNRDYVTLGTVTANVESPTNQVINVIVDNNRALVVDEAINGAKVTYRGNINLKKNQNVGIDLQGTHQGNRTAPAMLTVINAGTIVGEAKDGNNTNKEHIAFGFNNADASNNTTMSHMINQGTITLNAPFSAAIQLKPEDPHYWDPVNWQTAPLKIKNKQTSRITGRVLMKADNKNNLNINGINSFGVLTIFNEGVPKTMFDPSYASNHESLKAERLYDGERVLPGGEIGRSALSDSKYTSGIYNTGNINILGDNSIGVGLLQEIQEVKIAGNINIGTIAVTQENNISNSVGKKSDKVEEAVGIFAGAPTKPVKPGEKDTLIDDKKSGSTGNTATQLVGTETVEINGNIVLGEHAESSIGALVGDTEVALETGKENGTQKVHRKYKRSGDITAKENSVITIGGRKNYGLVVNNSAHSSKFGTEVDNLIYNIDKTKHGIGINKGTIDVKGKSSIGFAMIKGGNSSSSGKISVKENAEDSIGFYGKEDDFSNSGIIEVTSTKSKNKAIVLDGQTTGNKIIFNNTGNIYVNTSDNGNTNLNGKDNIGIYAQGHYKFDHSSGNIKAGKDAIAFYVKDLTGEVNINAPVELAASGIGTTIGFYSDGNAKVKFGTGSSLKIGTGAVGLYSSDTTKFKDTFKVVNNQQLNVDLGSNSTFGLLNGSTGTVNIGSYLKDNKINITNFGAGASLFYTTSGVKAILDENYEVTNGAAASTAILVGTNGSGVVVSSGKTVTTNTNVALIATKGSGNASTAKNEGTIVFKRDTGIAIYTEGSTGNNSGTVIMEKQGSVAILGENRSSLTNSGKIETLESSSAGIYGKDSDITNSGRSTNGIFVKKGFSAAICGLLESNADKTINNSGLIKLETTGQQDSAGIYAKLTSNTNKLITTNSGTIEVIQNKSAGVFAENTSTQAKNQFEVTNSGLVKVEGTEAVAIIGKKSKITNSGIGTNGIEIVENKSAAILATDNSEVINSGRIEGKTGISLVGISVDQSSTVTNSGTITMETASNTGISTKGGEVTNSKDIILKGENSAAISSENTNVTNSAVTGKIEINKENSVGIYTKLNNASTVNISNVGTISLLTPSGTSPNKSAAIYSLYDSTATGMLTTTNSGTINVGQEGSVGIFAKNVSITQVNPQSIVTNSKVIKVTKQGSAGMLGEKSSLSNTGTGADGIELSANKTVGMIGNVGSTLTNSGRIETKTVTPENATEGLVGISLNASQGTNETAGTITLGTAYSTGIYGESFSTLKNKGIITSAKENTAGVAAKASIASNEIGANIIFSGSSSTGMFGVAVGNTKSTLTNSGTITGSGERTVGMAGNASTVTNKKTITLSGDSSTGIFGEAGSTLLNDTNGVITIEGESSVGIYSKSNTAIAKNAGTIKAENKGSAAMLGDESELENTGAIETKQEKSAGMYAKNTNATNKKSIVIDGKASAGILVKLDGKDKLVSGTNNETGNITVKNQKSAAMLGKIKSGTAGTNAALALTNSNNITIEATNSVGIMLTNESNITKDKVKATNTGTITLTGAATDKGNIGILASKKATGVNGNIINVNTKESIGMLAENESDIVNNKTITLTGKKGIGMLAKLSNSTAVNNDTINVNSKSSLGMLAKATGDVKNKKTIDVTAESGVGIFVSDTGKGENTTTGTIALENKNAVGIFAKNNNDQHTASNSGTIILGKADGSTTHQSLIGMFAQAENGKKASVKNIATGIININTGKSVGMYAKNDNANNIADVDLKNEGTVNINSGESAGIYAPKATISKVGKIAFKNTADTNGSSAVYVSEGGKVANTDSADINLGTVNQNRVAYYVNGANSSLAGTNIGKISGYGVGVYLQGNSNTDIAKIDGNTATLDYKTSGLSGDGIIGLYLNGDTKIEDYTKGIKVGNTVERNTGISGDKEKYAIGIYTNKQGVTGTPYKINTNITGGKNSVGIYVDNNSDIEYKGTMEIGDETTAGTGIFITKSTGGNTGHVKLAGNKGETTIKLKGTGGVAVIASEGTKFDGGKATIELVGTNIQGVGVYGKKGSTININDWTFNNNGNAAEEVRSEEGGAYIDADKNLKPRMVLTHVINGETAIANGKTVTAVADGTYEAKENIGLMGEGHKNPTAPAPLVAWKHSNFEIVNQGTIDFLAASQSTGIFARVARVKNDGAIKVGEASTAIYGIYDNTVRKYDGAPASSQNKLELETTENSKITLGNSSTGMYLINAEKITNKSGTIEANVGATKNVGIYVENGQDTTPANNKVLEMTTATKITLGDGSVGLYSKGTSDTVRNKVTNTGDISVGAKIVGAPEAPSVAIYSENTKLDTNSKISVGENGIAFFGKNAEININGGSVNFQNKGVLAYLENSTLVSKIGNLASTKNTMLYLKNSKAQLDGAGAKVNMDIADGYTGAYIEGKSELTGVQSIKLGENSIGLFLKDAEFTSNAEIIESTKDKAKGILATNSNLTNNSKVSLSGVESIGIYSNADATKSFVNNGEMTLSGKKTIGVLLKGAQSFENKANINIAASADSKEPTIGIYTSEGTSNIKHSSGTIAVGEKSVGIYSTANSNVEVTAGKIDVADQAIGVYKQNGKVILNGELKVAAHTASGKDTEPTGVYAVNGTEVNDNASNVTVEEKSYGFILNNTDSTKTNIYKSSNTGTVSMGNDSVFLYSQGKANITNNRNINSNGSDRLVAFYIKNGGIFKNTGTLDFSNGKGNLGIYALGSIATNEQNGVIIVGKTDDIDPATGRIYDDKDKIVYGIGMAADNRGTIINHGNIYVKENKSMGMYGSGEGTRVENHGKIFLDGSKATDVNKIQSMTGVYVDNGATFINRGDIKTTDSYAGRDGKVNENVSGLTGVVVMNGSTLENHGKIYIDADNSSGVVIRGKKDTTGKVVRYAVIKNYGEIKVRGKGITGISWKDVNQADIDELQKQINSKIISDPSGHEIGQASGTDKDYEGVKITVKDGKPTFSRNGQPVSEKEIAEIEKLIGPNLSLSDIGFYVDTLGRTKPMDIDGGVPPINSQLIVGTEYSEKTNAKQWFVKDEVIKPFLNQIQGRNFKLTSLAGSLTWMATPVLDNHGEIVGIAMAKIPYTSFTDKTENTYNFSDGLEQRYDMNSLSSTEKQIFNKLNGVGKNEQALLVQAFDEMMGHQYANVQQRIQATASILDKELKYLKKEWDTKSKDSNKIKAFGMRGEYKTDTAGVMDYSSHAKGVAYLHEKETAQLGNTTGWYAG</sequence>
<gene>
    <name evidence="3" type="ORF">FUSO8_12725</name>
</gene>
<proteinExistence type="predicted"/>
<dbReference type="InterPro" id="IPR053787">
    <property type="entry name" value="Autotransptr-assoc_N"/>
</dbReference>
<evidence type="ECO:0000313" key="3">
    <source>
        <dbReference type="EMBL" id="KDE68797.1"/>
    </source>
</evidence>
<dbReference type="Proteomes" id="UP000027058">
    <property type="component" value="Unassembled WGS sequence"/>
</dbReference>
<dbReference type="EMBL" id="JAAH01000221">
    <property type="protein sequence ID" value="KDE68797.1"/>
    <property type="molecule type" value="Genomic_DNA"/>
</dbReference>
<keyword evidence="2" id="KW-0812">Transmembrane</keyword>
<evidence type="ECO:0000313" key="4">
    <source>
        <dbReference type="Proteomes" id="UP000027058"/>
    </source>
</evidence>
<evidence type="ECO:0000256" key="2">
    <source>
        <dbReference type="SAM" id="Phobius"/>
    </source>
</evidence>
<feature type="region of interest" description="Disordered" evidence="1">
    <location>
        <begin position="691"/>
        <end position="715"/>
    </location>
</feature>
<keyword evidence="2" id="KW-0472">Membrane</keyword>
<feature type="non-terminal residue" evidence="3">
    <location>
        <position position="3587"/>
    </location>
</feature>
<keyword evidence="2" id="KW-1133">Transmembrane helix</keyword>